<dbReference type="Proteomes" id="UP000323994">
    <property type="component" value="Unassembled WGS sequence"/>
</dbReference>
<proteinExistence type="predicted"/>
<sequence length="1421" mass="155197">MNNNNGALSFDATIANSQFQKSITEMQNSIRGLATNVQNETKGIDSAFQNLGRIAAGAFAFNELRQLPGKLIEVRGEFQQLEIAFNTMLGSKTKADKLFADVVKLAATTPFDLKGVASGAKQLLAYGVASQDVTATLTKLGDIAAGLSIPLGDLTYLYGTTRTQGRLFAADLNQFVGRGIPLIALLAEQFKVTEGEVKGLVEQGKVGFPEVEKAINKLTSSGGMFAGLMAEQSKSLTGLYANFQDAVEQAFNQVGKSQEGILGDSLKFGTAVVQNYQPILDVLTVLVATYGTYRAAIIATSAIQSLAASQGAIKSFFALAGSIRSAADAQALFNLVTKANPYVIAATALVSLITAVALFRDTATEAQKAQERLNGEIEKADKIDIERKIKVDQLRKSIQDENLSQEERKRKLQELIALSPSHLSAINAENIATAESTKAIEDYITAAKERMNQQALFDEKEKTRARIKELKSGKADDEYTPTLFEGLGLAMGQKYGKVDLAKEGAIITRKNRDQAVKELEDYEKTLVAKSREGIEKRRAQRAAAISDEKADADKTVKFYDEQIKKLEESQADATSASGFNSLQKQIDQLDAKRRKITGELTKEQQKYAKDAEKVGPYGSLSYWDNIARKAQEIIDKTPGKNTAVLSAQTKIKADAEKKAEDIRKAYAIKNFDDELTQKRQQYELYQRWVDAYGKEAADKQFSNLVAGNQSYLDYLNGEIRKLESTAGYTKLNDTDAGNLAKLNAERDAILGKDTALEVFNQKLQDTEDNAESLTDAIVQLRNIQSQLGEAKTGDDFEQRKALAERILNLEKQRKDQLRSFLSEVAGSEERRFEIEKYYNNLRIELDEQFSDKSSEGYKKRAEEIERKRNEALRGEKEHLLEESQAYRELEKVIMETGVKALEIKIKRTQAAAETAKTKLGEESEEYKRQAKELQGLNAQLSDAKLNKLSEYASLVGALGDALESIGGTAGEIGGALTGLTSQFGSLAQAMKTSDDGSVSMNQYAAAIQSVITMVSALISASKRRHEAERQFALERLAFEQDYQLALNQSLGETYKDTGNMYLNDIEAKIKSGVEQYQDAQKKYQEAIDKLEDAKVKKDQKNVVDGKSVGQLAGAGAAAGAVIGGIVGAGVFSAATAAVGAVIGAGVGAITGLFAKKKKDVYGGLLEEYPELIQQGEDGWRSINVELAKALLANNQLNGESKEWLENTIAYGEELEKSREQIKGGIMEMTGQIGNTLQNALVEAFKSGEDAAQAFGDTVGEIIANMVQGLLFTELMKPAMDRFVEEALASFSGGDMTIIDDLDRFKDYGTEGAEAYFKSLEMMDQWFKENGYDNPFGKTTGAGGKAPQQGAITGASQEAINILNGQITATRIIAADHLLVARSQLLELSGINRNTQELYAMRRDQAEILSLLKTDFLRAIGG</sequence>
<organism evidence="3 4">
    <name type="scientific">Dyadobacter flavalbus</name>
    <dbReference type="NCBI Taxonomy" id="2579942"/>
    <lineage>
        <taxon>Bacteria</taxon>
        <taxon>Pseudomonadati</taxon>
        <taxon>Bacteroidota</taxon>
        <taxon>Cytophagia</taxon>
        <taxon>Cytophagales</taxon>
        <taxon>Spirosomataceae</taxon>
        <taxon>Dyadobacter</taxon>
    </lineage>
</organism>
<feature type="domain" description="Tape measure protein N-terminal" evidence="2">
    <location>
        <begin position="70"/>
        <end position="254"/>
    </location>
</feature>
<feature type="coiled-coil region" evidence="1">
    <location>
        <begin position="869"/>
        <end position="946"/>
    </location>
</feature>
<dbReference type="Pfam" id="PF20155">
    <property type="entry name" value="TMP_3"/>
    <property type="match status" value="1"/>
</dbReference>
<reference evidence="3 4" key="1">
    <citation type="submission" date="2019-05" db="EMBL/GenBank/DDBJ databases">
        <authorList>
            <person name="Qu J.-H."/>
        </authorList>
    </citation>
    <scope>NUCLEOTIDE SEQUENCE [LARGE SCALE GENOMIC DNA]</scope>
    <source>
        <strain evidence="3 4">NS28</strain>
    </source>
</reference>
<evidence type="ECO:0000256" key="1">
    <source>
        <dbReference type="SAM" id="Coils"/>
    </source>
</evidence>
<keyword evidence="1" id="KW-0175">Coiled coil</keyword>
<dbReference type="RefSeq" id="WP_139010392.1">
    <property type="nucleotide sequence ID" value="NZ_VBSN01000013.1"/>
</dbReference>
<dbReference type="InterPro" id="IPR013491">
    <property type="entry name" value="Tape_meas_N"/>
</dbReference>
<keyword evidence="4" id="KW-1185">Reference proteome</keyword>
<feature type="coiled-coil region" evidence="1">
    <location>
        <begin position="1062"/>
        <end position="1100"/>
    </location>
</feature>
<evidence type="ECO:0000313" key="3">
    <source>
        <dbReference type="EMBL" id="KAA6441472.1"/>
    </source>
</evidence>
<comment type="caution">
    <text evidence="3">The sequence shown here is derived from an EMBL/GenBank/DDBJ whole genome shotgun (WGS) entry which is preliminary data.</text>
</comment>
<gene>
    <name evidence="3" type="ORF">FEM33_01685</name>
</gene>
<evidence type="ECO:0000259" key="2">
    <source>
        <dbReference type="Pfam" id="PF20155"/>
    </source>
</evidence>
<protein>
    <recommendedName>
        <fullName evidence="2">Tape measure protein N-terminal domain-containing protein</fullName>
    </recommendedName>
</protein>
<dbReference type="EMBL" id="VBSN01000013">
    <property type="protein sequence ID" value="KAA6441472.1"/>
    <property type="molecule type" value="Genomic_DNA"/>
</dbReference>
<name>A0A5M8R5N7_9BACT</name>
<dbReference type="OrthoDB" id="1414895at2"/>
<feature type="coiled-coil region" evidence="1">
    <location>
        <begin position="363"/>
        <end position="415"/>
    </location>
</feature>
<feature type="coiled-coil region" evidence="1">
    <location>
        <begin position="512"/>
        <end position="606"/>
    </location>
</feature>
<feature type="coiled-coil region" evidence="1">
    <location>
        <begin position="756"/>
        <end position="819"/>
    </location>
</feature>
<accession>A0A5M8R5N7</accession>
<evidence type="ECO:0000313" key="4">
    <source>
        <dbReference type="Proteomes" id="UP000323994"/>
    </source>
</evidence>